<comment type="caution">
    <text evidence="2">The sequence shown here is derived from an EMBL/GenBank/DDBJ whole genome shotgun (WGS) entry which is preliminary data.</text>
</comment>
<dbReference type="RefSeq" id="WP_116420917.1">
    <property type="nucleotide sequence ID" value="NZ_NMUE01000012.1"/>
</dbReference>
<dbReference type="Proteomes" id="UP000256877">
    <property type="component" value="Unassembled WGS sequence"/>
</dbReference>
<dbReference type="AlphaFoldDB" id="A0A371QZS7"/>
<protein>
    <submittedName>
        <fullName evidence="2">Pyrimidine dimer DNA glycosylase</fullName>
    </submittedName>
</protein>
<dbReference type="InterPro" id="IPR004260">
    <property type="entry name" value="Pyr-dimer_DNA_glycosylase"/>
</dbReference>
<dbReference type="Proteomes" id="UP000257123">
    <property type="component" value="Unassembled WGS sequence"/>
</dbReference>
<accession>A0A371QZS7</accession>
<evidence type="ECO:0000313" key="2">
    <source>
        <dbReference type="EMBL" id="RFA96331.1"/>
    </source>
</evidence>
<gene>
    <name evidence="2" type="ORF">CGL51_05070</name>
    <name evidence="1" type="ORF">CGL52_12635</name>
</gene>
<evidence type="ECO:0000313" key="4">
    <source>
        <dbReference type="Proteomes" id="UP000257123"/>
    </source>
</evidence>
<dbReference type="Pfam" id="PF03013">
    <property type="entry name" value="Pyr_excise"/>
    <property type="match status" value="1"/>
</dbReference>
<dbReference type="EMBL" id="NMUF01000054">
    <property type="protein sequence ID" value="RFA95638.1"/>
    <property type="molecule type" value="Genomic_DNA"/>
</dbReference>
<evidence type="ECO:0000313" key="3">
    <source>
        <dbReference type="Proteomes" id="UP000256877"/>
    </source>
</evidence>
<evidence type="ECO:0000313" key="1">
    <source>
        <dbReference type="EMBL" id="RFA95638.1"/>
    </source>
</evidence>
<proteinExistence type="predicted"/>
<dbReference type="OrthoDB" id="24328at2157"/>
<reference evidence="3 4" key="1">
    <citation type="submission" date="2017-07" db="EMBL/GenBank/DDBJ databases">
        <title>Draft genome sequence of aerobic hyperthermophilic archaea, Pyrobaculum aerophilum YKB31 and YKB32.</title>
        <authorList>
            <person name="Mochizuki T."/>
            <person name="Berliner A.J."/>
            <person name="Yoshida-Takashima Y."/>
            <person name="Takaki Y."/>
            <person name="Nunoura T."/>
            <person name="Takai K."/>
        </authorList>
    </citation>
    <scope>NUCLEOTIDE SEQUENCE [LARGE SCALE GENOMIC DNA]</scope>
    <source>
        <strain evidence="2 4">YKB31</strain>
        <strain evidence="1 3">YKB32</strain>
    </source>
</reference>
<sequence length="189" mass="22149">MQIFRPYLDHRKSAAFLDDLRLGKQRAEAKLVIKVILRKMGVLRDGKRGWLNHPIVQMYFNGGRPYLADLVAYFHAVVDEWKRWGFKNSVDLSDLIPLLSNVEGEAGSPVTHIHEVEYRRALLLKDPCHYLYKLGEEELREILETDPVPINGVNTWLFKRLDSYWEFVKRLKRGEVVCKSLFPYSRGTF</sequence>
<organism evidence="2 4">
    <name type="scientific">Pyrobaculum aerophilum</name>
    <dbReference type="NCBI Taxonomy" id="13773"/>
    <lineage>
        <taxon>Archaea</taxon>
        <taxon>Thermoproteota</taxon>
        <taxon>Thermoprotei</taxon>
        <taxon>Thermoproteales</taxon>
        <taxon>Thermoproteaceae</taxon>
        <taxon>Pyrobaculum</taxon>
    </lineage>
</organism>
<name>A0A371QZS7_9CREN</name>
<dbReference type="EMBL" id="NMUE01000012">
    <property type="protein sequence ID" value="RFA96331.1"/>
    <property type="molecule type" value="Genomic_DNA"/>
</dbReference>